<dbReference type="InterPro" id="IPR038765">
    <property type="entry name" value="Papain-like_cys_pep_sf"/>
</dbReference>
<evidence type="ECO:0000256" key="1">
    <source>
        <dbReference type="ARBA" id="ARBA00005234"/>
    </source>
</evidence>
<reference evidence="6 7" key="1">
    <citation type="journal article" date="2018" name="Mol. Plant">
        <title>The genome of Artemisia annua provides insight into the evolution of Asteraceae family and artemisinin biosynthesis.</title>
        <authorList>
            <person name="Shen Q."/>
            <person name="Zhang L."/>
            <person name="Liao Z."/>
            <person name="Wang S."/>
            <person name="Yan T."/>
            <person name="Shi P."/>
            <person name="Liu M."/>
            <person name="Fu X."/>
            <person name="Pan Q."/>
            <person name="Wang Y."/>
            <person name="Lv Z."/>
            <person name="Lu X."/>
            <person name="Zhang F."/>
            <person name="Jiang W."/>
            <person name="Ma Y."/>
            <person name="Chen M."/>
            <person name="Hao X."/>
            <person name="Li L."/>
            <person name="Tang Y."/>
            <person name="Lv G."/>
            <person name="Zhou Y."/>
            <person name="Sun X."/>
            <person name="Brodelius P.E."/>
            <person name="Rose J.K.C."/>
            <person name="Tang K."/>
        </authorList>
    </citation>
    <scope>NUCLEOTIDE SEQUENCE [LARGE SCALE GENOMIC DNA]</scope>
    <source>
        <strain evidence="7">cv. Huhao1</strain>
        <tissue evidence="6">Leaf</tissue>
    </source>
</reference>
<name>A0A2U1KJT6_ARTAN</name>
<dbReference type="InterPro" id="IPR003653">
    <property type="entry name" value="Peptidase_C48_C"/>
</dbReference>
<evidence type="ECO:0000259" key="5">
    <source>
        <dbReference type="PROSITE" id="PS50600"/>
    </source>
</evidence>
<evidence type="ECO:0000256" key="4">
    <source>
        <dbReference type="SAM" id="MobiDB-lite"/>
    </source>
</evidence>
<comment type="similarity">
    <text evidence="1">Belongs to the peptidase C48 family.</text>
</comment>
<dbReference type="InterPro" id="IPR015410">
    <property type="entry name" value="DUF1985"/>
</dbReference>
<dbReference type="AlphaFoldDB" id="A0A2U1KJT6"/>
<dbReference type="SUPFAM" id="SSF54001">
    <property type="entry name" value="Cysteine proteinases"/>
    <property type="match status" value="1"/>
</dbReference>
<feature type="compositionally biased region" description="Basic and acidic residues" evidence="4">
    <location>
        <begin position="409"/>
        <end position="435"/>
    </location>
</feature>
<evidence type="ECO:0000256" key="2">
    <source>
        <dbReference type="ARBA" id="ARBA00022670"/>
    </source>
</evidence>
<feature type="region of interest" description="Disordered" evidence="4">
    <location>
        <begin position="400"/>
        <end position="435"/>
    </location>
</feature>
<evidence type="ECO:0000313" key="6">
    <source>
        <dbReference type="EMBL" id="PWA37034.1"/>
    </source>
</evidence>
<comment type="caution">
    <text evidence="6">The sequence shown here is derived from an EMBL/GenBank/DDBJ whole genome shotgun (WGS) entry which is preliminary data.</text>
</comment>
<accession>A0A2U1KJT6</accession>
<protein>
    <submittedName>
        <fullName evidence="6">Phospholipase-like protein</fullName>
    </submittedName>
</protein>
<dbReference type="OrthoDB" id="1930729at2759"/>
<dbReference type="Proteomes" id="UP000245207">
    <property type="component" value="Unassembled WGS sequence"/>
</dbReference>
<dbReference type="PANTHER" id="PTHR48449">
    <property type="entry name" value="DUF1985 DOMAIN-CONTAINING PROTEIN"/>
    <property type="match status" value="1"/>
</dbReference>
<evidence type="ECO:0000256" key="3">
    <source>
        <dbReference type="ARBA" id="ARBA00022801"/>
    </source>
</evidence>
<dbReference type="PANTHER" id="PTHR48449:SF1">
    <property type="entry name" value="DUF1985 DOMAIN-CONTAINING PROTEIN"/>
    <property type="match status" value="1"/>
</dbReference>
<organism evidence="6 7">
    <name type="scientific">Artemisia annua</name>
    <name type="common">Sweet wormwood</name>
    <dbReference type="NCBI Taxonomy" id="35608"/>
    <lineage>
        <taxon>Eukaryota</taxon>
        <taxon>Viridiplantae</taxon>
        <taxon>Streptophyta</taxon>
        <taxon>Embryophyta</taxon>
        <taxon>Tracheophyta</taxon>
        <taxon>Spermatophyta</taxon>
        <taxon>Magnoliopsida</taxon>
        <taxon>eudicotyledons</taxon>
        <taxon>Gunneridae</taxon>
        <taxon>Pentapetalae</taxon>
        <taxon>asterids</taxon>
        <taxon>campanulids</taxon>
        <taxon>Asterales</taxon>
        <taxon>Asteraceae</taxon>
        <taxon>Asteroideae</taxon>
        <taxon>Anthemideae</taxon>
        <taxon>Artemisiinae</taxon>
        <taxon>Artemisia</taxon>
    </lineage>
</organism>
<gene>
    <name evidence="6" type="ORF">CTI12_AA594370</name>
</gene>
<evidence type="ECO:0000313" key="7">
    <source>
        <dbReference type="Proteomes" id="UP000245207"/>
    </source>
</evidence>
<dbReference type="GO" id="GO:0008234">
    <property type="term" value="F:cysteine-type peptidase activity"/>
    <property type="evidence" value="ECO:0007669"/>
    <property type="project" value="InterPro"/>
</dbReference>
<dbReference type="Gene3D" id="3.40.395.10">
    <property type="entry name" value="Adenoviral Proteinase, Chain A"/>
    <property type="match status" value="1"/>
</dbReference>
<dbReference type="Pfam" id="PF02902">
    <property type="entry name" value="Peptidase_C48"/>
    <property type="match status" value="1"/>
</dbReference>
<dbReference type="Pfam" id="PF09331">
    <property type="entry name" value="DUF1985"/>
    <property type="match status" value="1"/>
</dbReference>
<keyword evidence="3" id="KW-0378">Hydrolase</keyword>
<feature type="domain" description="Ubiquitin-like protease family profile" evidence="5">
    <location>
        <begin position="547"/>
        <end position="728"/>
    </location>
</feature>
<keyword evidence="2" id="KW-0645">Protease</keyword>
<sequence>MENRWSGVIGFRVLECWHATAYDARLVVKSKLHYFAFMKDRLDQPRRSMFNDTCFGPWLNLSYVDNEEGLVHYMLQKQFHQKDESYDLPLVYYLNGHSLTFGRQEFCLLTGFRFGMVSFRKWRYGQIPFRDRVFPHKVGQHVKLIDLFQIIEDEEVFMKLSGEDAIRVCLLLTLDVIFMGKELGSIVDDIFLRMVEDLDEWNAFPWGEHVWRQLYDSIKMSLPSIYQRVLIRVKIGGTWSKHTSLRQTDYFDQLFAKDSKPNLVVIPSGLEAEAEWYTQSQEFFKWYTPRAPPLAKGGPWDQFFQKAAEKKARHKSIREGSLVESRGKDVEVVSLEQRVKDLEFRTFKLETVIQVITSDRKKVKKDSDEKVIDLADEYCTEVNEIFNLFDSPVVDVDNKADGLHNVSKGNHEKAEKQEFEEDQRDKSPKMSDEVENRRKLIEQLNSPPIKRAIEKCVYRKRRFEDVVRPPYVEKKSKTSEVPSAEELRGRKNIQDPVIAEKLLEVRPWVEVLNRPIQNIDRIHVSYEIDRFLLRDRWRNCVFPWSDLVVDRYFGDSLIGLDDKRKGWLRDEHIDLWISYMWHTRPSDMDWSMVSCFFLPLLMKGTMPKWYANKETYPLGWGEVERVFIPINETELHWSLAEFHIQTGRVTFIDSGPVYENEMRPYYLSVRNCLATKLPELLEQVGVFEQKEIDPNTYKITFNNAKNVPKQGGVFDDCGVWLCIFLYRLGNGKLLEVDNPVQVALAYRERLLCFYYRNKIHVA</sequence>
<proteinExistence type="inferred from homology"/>
<dbReference type="PROSITE" id="PS50600">
    <property type="entry name" value="ULP_PROTEASE"/>
    <property type="match status" value="1"/>
</dbReference>
<dbReference type="GO" id="GO:0006508">
    <property type="term" value="P:proteolysis"/>
    <property type="evidence" value="ECO:0007669"/>
    <property type="project" value="UniProtKB-KW"/>
</dbReference>
<dbReference type="EMBL" id="PKPP01017352">
    <property type="protein sequence ID" value="PWA37034.1"/>
    <property type="molecule type" value="Genomic_DNA"/>
</dbReference>
<keyword evidence="7" id="KW-1185">Reference proteome</keyword>